<dbReference type="GO" id="GO:0016887">
    <property type="term" value="F:ATP hydrolysis activity"/>
    <property type="evidence" value="ECO:0007669"/>
    <property type="project" value="InterPro"/>
</dbReference>
<dbReference type="EMBL" id="CAXDID020000069">
    <property type="protein sequence ID" value="CAL6013638.1"/>
    <property type="molecule type" value="Genomic_DNA"/>
</dbReference>
<protein>
    <submittedName>
        <fullName evidence="10">Multidrug resistance-associated protein 1</fullName>
    </submittedName>
    <submittedName>
        <fullName evidence="11">Multidrug_resistance-associated protein 1</fullName>
    </submittedName>
</protein>
<evidence type="ECO:0000256" key="6">
    <source>
        <dbReference type="ARBA" id="ARBA00022840"/>
    </source>
</evidence>
<dbReference type="GO" id="GO:0016020">
    <property type="term" value="C:membrane"/>
    <property type="evidence" value="ECO:0007669"/>
    <property type="project" value="UniProtKB-SubCell"/>
</dbReference>
<dbReference type="Gene3D" id="3.40.50.300">
    <property type="entry name" value="P-loop containing nucleotide triphosphate hydrolases"/>
    <property type="match status" value="1"/>
</dbReference>
<keyword evidence="8" id="KW-0472">Membrane</keyword>
<dbReference type="SMART" id="SM00382">
    <property type="entry name" value="AAA"/>
    <property type="match status" value="1"/>
</dbReference>
<evidence type="ECO:0000259" key="9">
    <source>
        <dbReference type="PROSITE" id="PS50893"/>
    </source>
</evidence>
<keyword evidence="3" id="KW-0813">Transport</keyword>
<proteinExistence type="inferred from homology"/>
<dbReference type="InterPro" id="IPR050173">
    <property type="entry name" value="ABC_transporter_C-like"/>
</dbReference>
<dbReference type="AlphaFoldDB" id="A0AA86PLV7"/>
<dbReference type="SUPFAM" id="SSF52540">
    <property type="entry name" value="P-loop containing nucleoside triphosphate hydrolases"/>
    <property type="match status" value="1"/>
</dbReference>
<evidence type="ECO:0000256" key="8">
    <source>
        <dbReference type="ARBA" id="ARBA00023136"/>
    </source>
</evidence>
<keyword evidence="4" id="KW-0812">Transmembrane</keyword>
<reference evidence="10" key="1">
    <citation type="submission" date="2023-06" db="EMBL/GenBank/DDBJ databases">
        <authorList>
            <person name="Kurt Z."/>
        </authorList>
    </citation>
    <scope>NUCLEOTIDE SEQUENCE</scope>
</reference>
<dbReference type="Pfam" id="PF00005">
    <property type="entry name" value="ABC_tran"/>
    <property type="match status" value="1"/>
</dbReference>
<evidence type="ECO:0000313" key="12">
    <source>
        <dbReference type="Proteomes" id="UP001642409"/>
    </source>
</evidence>
<keyword evidence="7" id="KW-1133">Transmembrane helix</keyword>
<dbReference type="InterPro" id="IPR003439">
    <property type="entry name" value="ABC_transporter-like_ATP-bd"/>
</dbReference>
<keyword evidence="5" id="KW-0547">Nucleotide-binding</keyword>
<dbReference type="Proteomes" id="UP001642409">
    <property type="component" value="Unassembled WGS sequence"/>
</dbReference>
<dbReference type="GO" id="GO:0005524">
    <property type="term" value="F:ATP binding"/>
    <property type="evidence" value="ECO:0007669"/>
    <property type="project" value="UniProtKB-KW"/>
</dbReference>
<sequence>MSFRMTLMGAAMAFLIVFVAMIIAPFSPSIAQYAGLIVIYGYNIQNQMIVTIEMITNTEQEMPAIERMVEYQQLEDESVDKASKVNVPKVENNQGIAIENLVMKYRPELQPALNGVSIKINPKEHVAIVGRTGSGKSSLAITLFQLYKPESGFNIQIGDEQLQSLNLYEARRKIAIIPQEPYLFSGTLRQQLCEFTRNKAEGIPTTGLERIPDAKIWSLLEVVQLAEYVKQQPGGLDCLIVGNGDNFSSGQRQLVCVVRALLRDSQIVILDEATAYVDHETDQIIQKIVKEYLKDKIVLSIAHRLDTVLGMDKVLVMDQGKVAEFGTKEDLMKINDGIFKELIHNANIHIEDVE</sequence>
<evidence type="ECO:0000256" key="3">
    <source>
        <dbReference type="ARBA" id="ARBA00022448"/>
    </source>
</evidence>
<evidence type="ECO:0000256" key="2">
    <source>
        <dbReference type="ARBA" id="ARBA00009726"/>
    </source>
</evidence>
<comment type="similarity">
    <text evidence="2">Belongs to the ABC transporter superfamily. ABCC family. Conjugate transporter (TC 3.A.1.208) subfamily.</text>
</comment>
<dbReference type="PROSITE" id="PS50893">
    <property type="entry name" value="ABC_TRANSPORTER_2"/>
    <property type="match status" value="1"/>
</dbReference>
<comment type="caution">
    <text evidence="10">The sequence shown here is derived from an EMBL/GenBank/DDBJ whole genome shotgun (WGS) entry which is preliminary data.</text>
</comment>
<dbReference type="PANTHER" id="PTHR24223">
    <property type="entry name" value="ATP-BINDING CASSETTE SUB-FAMILY C"/>
    <property type="match status" value="1"/>
</dbReference>
<name>A0AA86PLV7_9EUKA</name>
<dbReference type="CDD" id="cd03244">
    <property type="entry name" value="ABCC_MRP_domain2"/>
    <property type="match status" value="1"/>
</dbReference>
<dbReference type="EMBL" id="CATOUU010000703">
    <property type="protein sequence ID" value="CAI9942510.1"/>
    <property type="molecule type" value="Genomic_DNA"/>
</dbReference>
<dbReference type="FunFam" id="3.40.50.300:FF:000630">
    <property type="entry name" value="ATP-binding cassette (ABC) transporter, putative"/>
    <property type="match status" value="1"/>
</dbReference>
<evidence type="ECO:0000256" key="1">
    <source>
        <dbReference type="ARBA" id="ARBA00004141"/>
    </source>
</evidence>
<dbReference type="InterPro" id="IPR017871">
    <property type="entry name" value="ABC_transporter-like_CS"/>
</dbReference>
<evidence type="ECO:0000313" key="10">
    <source>
        <dbReference type="EMBL" id="CAI9942510.1"/>
    </source>
</evidence>
<evidence type="ECO:0000256" key="5">
    <source>
        <dbReference type="ARBA" id="ARBA00022741"/>
    </source>
</evidence>
<reference evidence="11 12" key="2">
    <citation type="submission" date="2024-07" db="EMBL/GenBank/DDBJ databases">
        <authorList>
            <person name="Akdeniz Z."/>
        </authorList>
    </citation>
    <scope>NUCLEOTIDE SEQUENCE [LARGE SCALE GENOMIC DNA]</scope>
</reference>
<gene>
    <name evidence="11" type="ORF">HINF_LOCUS23881</name>
    <name evidence="10" type="ORF">HINF_LOCUS30155</name>
</gene>
<evidence type="ECO:0000313" key="11">
    <source>
        <dbReference type="EMBL" id="CAL6013638.1"/>
    </source>
</evidence>
<dbReference type="PANTHER" id="PTHR24223:SF456">
    <property type="entry name" value="MULTIDRUG RESISTANCE-ASSOCIATED PROTEIN LETHAL(2)03659"/>
    <property type="match status" value="1"/>
</dbReference>
<keyword evidence="6" id="KW-0067">ATP-binding</keyword>
<dbReference type="InterPro" id="IPR027417">
    <property type="entry name" value="P-loop_NTPase"/>
</dbReference>
<dbReference type="GO" id="GO:0042626">
    <property type="term" value="F:ATPase-coupled transmembrane transporter activity"/>
    <property type="evidence" value="ECO:0007669"/>
    <property type="project" value="TreeGrafter"/>
</dbReference>
<dbReference type="PROSITE" id="PS00211">
    <property type="entry name" value="ABC_TRANSPORTER_1"/>
    <property type="match status" value="1"/>
</dbReference>
<dbReference type="InterPro" id="IPR003593">
    <property type="entry name" value="AAA+_ATPase"/>
</dbReference>
<accession>A0AA86PLV7</accession>
<evidence type="ECO:0000256" key="4">
    <source>
        <dbReference type="ARBA" id="ARBA00022692"/>
    </source>
</evidence>
<keyword evidence="12" id="KW-1185">Reference proteome</keyword>
<organism evidence="10">
    <name type="scientific">Hexamita inflata</name>
    <dbReference type="NCBI Taxonomy" id="28002"/>
    <lineage>
        <taxon>Eukaryota</taxon>
        <taxon>Metamonada</taxon>
        <taxon>Diplomonadida</taxon>
        <taxon>Hexamitidae</taxon>
        <taxon>Hexamitinae</taxon>
        <taxon>Hexamita</taxon>
    </lineage>
</organism>
<comment type="subcellular location">
    <subcellularLocation>
        <location evidence="1">Membrane</location>
        <topology evidence="1">Multi-pass membrane protein</topology>
    </subcellularLocation>
</comment>
<evidence type="ECO:0000256" key="7">
    <source>
        <dbReference type="ARBA" id="ARBA00022989"/>
    </source>
</evidence>
<feature type="domain" description="ABC transporter" evidence="9">
    <location>
        <begin position="96"/>
        <end position="344"/>
    </location>
</feature>